<dbReference type="GO" id="GO:0032259">
    <property type="term" value="P:methylation"/>
    <property type="evidence" value="ECO:0007669"/>
    <property type="project" value="UniProtKB-KW"/>
</dbReference>
<evidence type="ECO:0000256" key="5">
    <source>
        <dbReference type="ARBA" id="ARBA00023098"/>
    </source>
</evidence>
<dbReference type="InterPro" id="IPR003333">
    <property type="entry name" value="CMAS"/>
</dbReference>
<dbReference type="CDD" id="cd02440">
    <property type="entry name" value="AdoMet_MTases"/>
    <property type="match status" value="1"/>
</dbReference>
<dbReference type="PANTHER" id="PTHR43667:SF1">
    <property type="entry name" value="CYCLOPROPANE-FATTY-ACYL-PHOSPHOLIPID SYNTHASE"/>
    <property type="match status" value="1"/>
</dbReference>
<dbReference type="GO" id="GO:0008825">
    <property type="term" value="F:cyclopropane-fatty-acyl-phospholipid synthase activity"/>
    <property type="evidence" value="ECO:0007669"/>
    <property type="project" value="UniProtKB-EC"/>
</dbReference>
<dbReference type="Gene3D" id="3.40.50.150">
    <property type="entry name" value="Vaccinia Virus protein VP39"/>
    <property type="match status" value="1"/>
</dbReference>
<dbReference type="NCBIfam" id="NF008686">
    <property type="entry name" value="PRK11705.1"/>
    <property type="match status" value="1"/>
</dbReference>
<keyword evidence="3 7" id="KW-0808">Transferase</keyword>
<name>A0A443YYF5_9GAMM</name>
<accession>A0A443YYF5</accession>
<dbReference type="EC" id="2.1.1.79" evidence="7"/>
<dbReference type="AlphaFoldDB" id="A0A443YYF5"/>
<evidence type="ECO:0000256" key="6">
    <source>
        <dbReference type="PIRSR" id="PIRSR003085-1"/>
    </source>
</evidence>
<dbReference type="OrthoDB" id="9782855at2"/>
<organism evidence="7 8">
    <name type="scientific">Pseudidiomarina gelatinasegens</name>
    <dbReference type="NCBI Taxonomy" id="2487740"/>
    <lineage>
        <taxon>Bacteria</taxon>
        <taxon>Pseudomonadati</taxon>
        <taxon>Pseudomonadota</taxon>
        <taxon>Gammaproteobacteria</taxon>
        <taxon>Alteromonadales</taxon>
        <taxon>Idiomarinaceae</taxon>
        <taxon>Pseudidiomarina</taxon>
    </lineage>
</organism>
<dbReference type="GO" id="GO:0008610">
    <property type="term" value="P:lipid biosynthetic process"/>
    <property type="evidence" value="ECO:0007669"/>
    <property type="project" value="InterPro"/>
</dbReference>
<evidence type="ECO:0000313" key="7">
    <source>
        <dbReference type="EMBL" id="RWU09067.1"/>
    </source>
</evidence>
<evidence type="ECO:0000256" key="3">
    <source>
        <dbReference type="ARBA" id="ARBA00022679"/>
    </source>
</evidence>
<dbReference type="Pfam" id="PF02353">
    <property type="entry name" value="CMAS"/>
    <property type="match status" value="1"/>
</dbReference>
<reference evidence="7 8" key="1">
    <citation type="submission" date="2018-12" db="EMBL/GenBank/DDBJ databases">
        <authorList>
            <person name="Li A."/>
            <person name="Zhang M."/>
            <person name="Zhu H."/>
        </authorList>
    </citation>
    <scope>NUCLEOTIDE SEQUENCE [LARGE SCALE GENOMIC DNA]</scope>
    <source>
        <strain evidence="7 8">R04H25</strain>
    </source>
</reference>
<protein>
    <submittedName>
        <fullName evidence="7">Cyclopropane fatty acyl phospholipid synthase</fullName>
        <ecNumber evidence="7">2.1.1.79</ecNumber>
    </submittedName>
</protein>
<keyword evidence="2 7" id="KW-0489">Methyltransferase</keyword>
<dbReference type="EMBL" id="RSFE01000008">
    <property type="protein sequence ID" value="RWU09067.1"/>
    <property type="molecule type" value="Genomic_DNA"/>
</dbReference>
<evidence type="ECO:0000256" key="2">
    <source>
        <dbReference type="ARBA" id="ARBA00022603"/>
    </source>
</evidence>
<dbReference type="SUPFAM" id="SSF53335">
    <property type="entry name" value="S-adenosyl-L-methionine-dependent methyltransferases"/>
    <property type="match status" value="1"/>
</dbReference>
<keyword evidence="5" id="KW-0443">Lipid metabolism</keyword>
<dbReference type="InterPro" id="IPR050723">
    <property type="entry name" value="CFA/CMAS"/>
</dbReference>
<evidence type="ECO:0000313" key="8">
    <source>
        <dbReference type="Proteomes" id="UP000288789"/>
    </source>
</evidence>
<dbReference type="InterPro" id="IPR029063">
    <property type="entry name" value="SAM-dependent_MTases_sf"/>
</dbReference>
<comment type="similarity">
    <text evidence="1">Belongs to the CFA/CMAS family.</text>
</comment>
<sequence length="374" mass="43640">MANAQAFIAELLAPADIQINGNRPWDMQVRETDFLNDVLARGNLALGEAYMAGDWDCNQLDVFFCRLLAHKVHEHIKPSRLLWHHLKGRLFNLQSKKRAWQVGEHHYDLGNRLYRAMLDERMVYTCGYWEHAQDLNRAQQDKLELVCKKLQLKPGMKVLDIGCGWGSFMKYAAENYGVECVGVTVSKAQVELGEQLCQGLPIEFRLHDYRQLNESFDAVVSIGMFEHVGQRNYREYMNVAANCLNPDGLFLLHTIGRNRDVRGTDPWISKYIFPNGDLPSLAHIDTASRDLMCAEDIHNFGADYDPTLMAWYQNFERAWPELQQHYDERFFRMWRYYLMSCAGAFRARDLQVWQWVFSKNAYIGGYRRPSLKFD</sequence>
<keyword evidence="4" id="KW-0949">S-adenosyl-L-methionine</keyword>
<dbReference type="PIRSF" id="PIRSF003085">
    <property type="entry name" value="CMAS"/>
    <property type="match status" value="1"/>
</dbReference>
<dbReference type="PANTHER" id="PTHR43667">
    <property type="entry name" value="CYCLOPROPANE-FATTY-ACYL-PHOSPHOLIPID SYNTHASE"/>
    <property type="match status" value="1"/>
</dbReference>
<comment type="caution">
    <text evidence="7">The sequence shown here is derived from an EMBL/GenBank/DDBJ whole genome shotgun (WGS) entry which is preliminary data.</text>
</comment>
<evidence type="ECO:0000256" key="4">
    <source>
        <dbReference type="ARBA" id="ARBA00022691"/>
    </source>
</evidence>
<evidence type="ECO:0000256" key="1">
    <source>
        <dbReference type="ARBA" id="ARBA00010815"/>
    </source>
</evidence>
<keyword evidence="8" id="KW-1185">Reference proteome</keyword>
<feature type="active site" evidence="6">
    <location>
        <position position="341"/>
    </location>
</feature>
<gene>
    <name evidence="7" type="ORF">EGC76_10310</name>
</gene>
<dbReference type="RefSeq" id="WP_128352917.1">
    <property type="nucleotide sequence ID" value="NZ_RSFE01000008.1"/>
</dbReference>
<dbReference type="Proteomes" id="UP000288789">
    <property type="component" value="Unassembled WGS sequence"/>
</dbReference>
<proteinExistence type="inferred from homology"/>